<name>A0A401HPI7_9EURY</name>
<dbReference type="PROSITE" id="PS01123">
    <property type="entry name" value="TNASE_1"/>
    <property type="match status" value="1"/>
</dbReference>
<dbReference type="GO" id="GO:0003676">
    <property type="term" value="F:nucleic acid binding"/>
    <property type="evidence" value="ECO:0007669"/>
    <property type="project" value="InterPro"/>
</dbReference>
<gene>
    <name evidence="5" type="ORF">MHHB_P0412</name>
</gene>
<comment type="caution">
    <text evidence="5">The sequence shown here is derived from an EMBL/GenBank/DDBJ whole genome shotgun (WGS) entry which is preliminary data.</text>
</comment>
<evidence type="ECO:0000256" key="3">
    <source>
        <dbReference type="ARBA" id="ARBA00022801"/>
    </source>
</evidence>
<dbReference type="InterPro" id="IPR035437">
    <property type="entry name" value="SNase_OB-fold_sf"/>
</dbReference>
<keyword evidence="3 5" id="KW-0378">Hydrolase</keyword>
<keyword evidence="1" id="KW-0540">Nuclease</keyword>
<dbReference type="Gene3D" id="2.40.50.90">
    <property type="match status" value="1"/>
</dbReference>
<dbReference type="InterPro" id="IPR002071">
    <property type="entry name" value="Thermonucl_AS"/>
</dbReference>
<keyword evidence="2" id="KW-0255">Endonuclease</keyword>
<sequence length="174" mass="20762">MISGCLSTTFQKDYFDTNQFIENHEHFVGEVFKVVDGDTIWVRCKNGSVYKIRILGVDTPEIHRKNNPYEYYTYNGTPITNTTYLKLWGYRAKEYVENTLKNKEVVVVFDRISPKRDEYGRYLAYIFVDGKDLGKSLIIYGYARVYRSKFELLDRYLEYEKYAKKHKIGLWNYS</sequence>
<dbReference type="SMART" id="SM00318">
    <property type="entry name" value="SNc"/>
    <property type="match status" value="1"/>
</dbReference>
<dbReference type="InterPro" id="IPR016071">
    <property type="entry name" value="Staphylococal_nuclease_OB-fold"/>
</dbReference>
<evidence type="ECO:0000313" key="5">
    <source>
        <dbReference type="EMBL" id="GBF36184.1"/>
    </source>
</evidence>
<dbReference type="PANTHER" id="PTHR12302:SF3">
    <property type="entry name" value="SERINE_THREONINE-PROTEIN KINASE 31"/>
    <property type="match status" value="1"/>
</dbReference>
<dbReference type="PANTHER" id="PTHR12302">
    <property type="entry name" value="EBNA2 BINDING PROTEIN P100"/>
    <property type="match status" value="1"/>
</dbReference>
<dbReference type="AlphaFoldDB" id="A0A401HPI7"/>
<reference evidence="5 6" key="1">
    <citation type="journal article" date="2019" name="Int. J. Syst. Evol. Microbiol.">
        <title>Methanofervidicoccus abyssi gen. nov., sp. nov., a hydrogenotrophic methanogen, isolated from a hydrothermal vent chimney in the Mid-Cayman Spreading Center, the Caribbean Sea.</title>
        <authorList>
            <person name="Sakai S."/>
            <person name="Takaki Y."/>
            <person name="Miyazaki M."/>
            <person name="Ogawara M."/>
            <person name="Yanagawa K."/>
            <person name="Miyazaki J."/>
            <person name="Takai K."/>
        </authorList>
    </citation>
    <scope>NUCLEOTIDE SEQUENCE [LARGE SCALE GENOMIC DNA]</scope>
    <source>
        <strain evidence="5 6">HHB</strain>
    </source>
</reference>
<dbReference type="GO" id="GO:1990599">
    <property type="term" value="F:3' overhang single-stranded DNA endodeoxyribonuclease activity"/>
    <property type="evidence" value="ECO:0007669"/>
    <property type="project" value="UniProtKB-EC"/>
</dbReference>
<keyword evidence="6" id="KW-1185">Reference proteome</keyword>
<dbReference type="Proteomes" id="UP000290527">
    <property type="component" value="Unassembled WGS sequence"/>
</dbReference>
<dbReference type="PROSITE" id="PS50830">
    <property type="entry name" value="TNASE_3"/>
    <property type="match status" value="1"/>
</dbReference>
<evidence type="ECO:0000313" key="6">
    <source>
        <dbReference type="Proteomes" id="UP000290527"/>
    </source>
</evidence>
<evidence type="ECO:0000256" key="1">
    <source>
        <dbReference type="ARBA" id="ARBA00022722"/>
    </source>
</evidence>
<feature type="domain" description="TNase-like" evidence="4">
    <location>
        <begin position="25"/>
        <end position="173"/>
    </location>
</feature>
<dbReference type="EMBL" id="BFAX01000002">
    <property type="protein sequence ID" value="GBF36184.1"/>
    <property type="molecule type" value="Genomic_DNA"/>
</dbReference>
<accession>A0A401HPI7</accession>
<protein>
    <submittedName>
        <fullName evidence="5">Micrococcal nuclease</fullName>
        <ecNumber evidence="5">3.1.31.1</ecNumber>
    </submittedName>
</protein>
<dbReference type="Pfam" id="PF00565">
    <property type="entry name" value="SNase"/>
    <property type="match status" value="1"/>
</dbReference>
<proteinExistence type="predicted"/>
<organism evidence="5 6">
    <name type="scientific">Methanofervidicoccus abyssi</name>
    <dbReference type="NCBI Taxonomy" id="2082189"/>
    <lineage>
        <taxon>Archaea</taxon>
        <taxon>Methanobacteriati</taxon>
        <taxon>Methanobacteriota</taxon>
        <taxon>Methanomada group</taxon>
        <taxon>Methanococci</taxon>
        <taxon>Methanococcales</taxon>
        <taxon>Methanofervidicoccus</taxon>
    </lineage>
</organism>
<evidence type="ECO:0000256" key="2">
    <source>
        <dbReference type="ARBA" id="ARBA00022759"/>
    </source>
</evidence>
<dbReference type="EC" id="3.1.31.1" evidence="5"/>
<dbReference type="RefSeq" id="WP_229701900.1">
    <property type="nucleotide sequence ID" value="NZ_BFAX01000002.1"/>
</dbReference>
<evidence type="ECO:0000259" key="4">
    <source>
        <dbReference type="PROSITE" id="PS50830"/>
    </source>
</evidence>
<dbReference type="SUPFAM" id="SSF50199">
    <property type="entry name" value="Staphylococcal nuclease"/>
    <property type="match status" value="1"/>
</dbReference>